<dbReference type="Pfam" id="PF00781">
    <property type="entry name" value="DAGK_cat"/>
    <property type="match status" value="1"/>
</dbReference>
<feature type="compositionally biased region" description="Low complexity" evidence="1">
    <location>
        <begin position="1"/>
        <end position="17"/>
    </location>
</feature>
<dbReference type="Pfam" id="PF25382">
    <property type="entry name" value="PH_CERK"/>
    <property type="match status" value="1"/>
</dbReference>
<dbReference type="EnsemblMetazoa" id="XM_792879">
    <property type="protein sequence ID" value="XP_797972"/>
    <property type="gene ID" value="LOC593404"/>
</dbReference>
<dbReference type="Proteomes" id="UP000007110">
    <property type="component" value="Unassembled WGS sequence"/>
</dbReference>
<dbReference type="InterPro" id="IPR057465">
    <property type="entry name" value="CERK_PH"/>
</dbReference>
<dbReference type="InParanoid" id="A0A7M7RIR1"/>
<dbReference type="CTD" id="64781"/>
<dbReference type="PANTHER" id="PTHR12358">
    <property type="entry name" value="SPHINGOSINE KINASE"/>
    <property type="match status" value="1"/>
</dbReference>
<dbReference type="PROSITE" id="PS50146">
    <property type="entry name" value="DAGK"/>
    <property type="match status" value="1"/>
</dbReference>
<evidence type="ECO:0000313" key="4">
    <source>
        <dbReference type="Proteomes" id="UP000007110"/>
    </source>
</evidence>
<dbReference type="PANTHER" id="PTHR12358:SF111">
    <property type="entry name" value="CERAMIDE KINASE, ISOFORM A"/>
    <property type="match status" value="1"/>
</dbReference>
<accession>A0A7M7RIR1</accession>
<dbReference type="FunCoup" id="A0A7M7RIR1">
    <property type="interactions" value="516"/>
</dbReference>
<dbReference type="GO" id="GO:0006672">
    <property type="term" value="P:ceramide metabolic process"/>
    <property type="evidence" value="ECO:0000318"/>
    <property type="project" value="GO_Central"/>
</dbReference>
<dbReference type="OrthoDB" id="530923at2759"/>
<dbReference type="InterPro" id="IPR001206">
    <property type="entry name" value="Diacylglycerol_kinase_cat_dom"/>
</dbReference>
<sequence length="602" mass="67002">MEHVNSTSSRNEESSSTDLQATFDIERKSCDVRLSSQSITWWEASSTLGMHHQLHNHQCIQLNRIVGVRLKGPEKPSSPDGNHMMTLSQMGQLFQVFTPSTHHPLFSFTVYVGRNSRQTKWKVQAVTFSSHDQELCMMWVDRIKTALQQGHGRPKRLHVIVNPYGGKGKGQSVYDIKVAPLFHLADIETSMTITEGPDHAKSLMQMMDLTGIDGIVSVGGDGTFADIVNGLLIRTQQEEGIDPNNPASVPVPLGLRVGIIPAGSTDVMAYDTTGVNDPVTSAIQIILGFSLALDVCSVHHNNSLLRYTVSFMGYGFLGDVLKESENYRWMGPSRYEFAGVKKYLRNHAYLGEVSFLPSKDEDNTPWDKKGCMIGCGVCSKRKSRNRHDVYKKSDMIDSGDSSSKWRHVRGRFTAINAALVSGRCSRTVTGMSPAAHLGNGCLDLVLVRQCSRFDYLRHMLKLASSGNHFNFDFVEVHRAKAFKFRSLNTDLELAMVAEPSNVENEQQTFGKGSPKRFGMYKAVRTGSVCSTSSWNMDGEVGEPPDIDVRVHCQLIKVFARGPESPESEELSQQCCLCQTHKSDPYEIYSTQDNDVIIADEMK</sequence>
<dbReference type="SUPFAM" id="SSF111331">
    <property type="entry name" value="NAD kinase/diacylglycerol kinase-like"/>
    <property type="match status" value="1"/>
</dbReference>
<dbReference type="SMART" id="SM00046">
    <property type="entry name" value="DAGKc"/>
    <property type="match status" value="1"/>
</dbReference>
<reference evidence="4" key="1">
    <citation type="submission" date="2015-02" db="EMBL/GenBank/DDBJ databases">
        <title>Genome sequencing for Strongylocentrotus purpuratus.</title>
        <authorList>
            <person name="Murali S."/>
            <person name="Liu Y."/>
            <person name="Vee V."/>
            <person name="English A."/>
            <person name="Wang M."/>
            <person name="Skinner E."/>
            <person name="Han Y."/>
            <person name="Muzny D.M."/>
            <person name="Worley K.C."/>
            <person name="Gibbs R.A."/>
        </authorList>
    </citation>
    <scope>NUCLEOTIDE SEQUENCE</scope>
</reference>
<dbReference type="GO" id="GO:0016020">
    <property type="term" value="C:membrane"/>
    <property type="evidence" value="ECO:0007669"/>
    <property type="project" value="GOC"/>
</dbReference>
<evidence type="ECO:0000259" key="2">
    <source>
        <dbReference type="PROSITE" id="PS50146"/>
    </source>
</evidence>
<dbReference type="RefSeq" id="XP_797972.3">
    <property type="nucleotide sequence ID" value="XM_792879.5"/>
</dbReference>
<organism evidence="3 4">
    <name type="scientific">Strongylocentrotus purpuratus</name>
    <name type="common">Purple sea urchin</name>
    <dbReference type="NCBI Taxonomy" id="7668"/>
    <lineage>
        <taxon>Eukaryota</taxon>
        <taxon>Metazoa</taxon>
        <taxon>Echinodermata</taxon>
        <taxon>Eleutherozoa</taxon>
        <taxon>Echinozoa</taxon>
        <taxon>Echinoidea</taxon>
        <taxon>Euechinoidea</taxon>
        <taxon>Echinacea</taxon>
        <taxon>Camarodonta</taxon>
        <taxon>Echinidea</taxon>
        <taxon>Strongylocentrotidae</taxon>
        <taxon>Strongylocentrotus</taxon>
    </lineage>
</organism>
<dbReference type="Gene3D" id="3.40.50.10330">
    <property type="entry name" value="Probable inorganic polyphosphate/atp-NAD kinase, domain 1"/>
    <property type="match status" value="1"/>
</dbReference>
<dbReference type="GO" id="GO:0001729">
    <property type="term" value="F:ceramide kinase activity"/>
    <property type="evidence" value="ECO:0000318"/>
    <property type="project" value="GO_Central"/>
</dbReference>
<protein>
    <recommendedName>
        <fullName evidence="2">DAGKc domain-containing protein</fullName>
    </recommendedName>
</protein>
<keyword evidence="4" id="KW-1185">Reference proteome</keyword>
<dbReference type="AlphaFoldDB" id="A0A7M7RIR1"/>
<dbReference type="InterPro" id="IPR016064">
    <property type="entry name" value="NAD/diacylglycerol_kinase_sf"/>
</dbReference>
<dbReference type="KEGG" id="spu:593404"/>
<dbReference type="Gene3D" id="2.60.200.40">
    <property type="match status" value="1"/>
</dbReference>
<reference evidence="3" key="2">
    <citation type="submission" date="2021-01" db="UniProtKB">
        <authorList>
            <consortium name="EnsemblMetazoa"/>
        </authorList>
    </citation>
    <scope>IDENTIFICATION</scope>
</reference>
<dbReference type="InterPro" id="IPR017438">
    <property type="entry name" value="ATP-NAD_kinase_N"/>
</dbReference>
<dbReference type="InterPro" id="IPR045363">
    <property type="entry name" value="CERK_C"/>
</dbReference>
<dbReference type="GeneID" id="593404"/>
<feature type="region of interest" description="Disordered" evidence="1">
    <location>
        <begin position="1"/>
        <end position="20"/>
    </location>
</feature>
<dbReference type="Pfam" id="PF19280">
    <property type="entry name" value="CERK_C"/>
    <property type="match status" value="1"/>
</dbReference>
<name>A0A7M7RIR1_STRPU</name>
<feature type="domain" description="DAGKc" evidence="2">
    <location>
        <begin position="152"/>
        <end position="302"/>
    </location>
</feature>
<proteinExistence type="predicted"/>
<evidence type="ECO:0000313" key="3">
    <source>
        <dbReference type="EnsemblMetazoa" id="XP_797972"/>
    </source>
</evidence>
<dbReference type="OMA" id="HHRWKWA"/>
<evidence type="ECO:0000256" key="1">
    <source>
        <dbReference type="SAM" id="MobiDB-lite"/>
    </source>
</evidence>
<dbReference type="InterPro" id="IPR050187">
    <property type="entry name" value="Lipid_Phosphate_FormReg"/>
</dbReference>